<dbReference type="EMBL" id="UOFJ01000616">
    <property type="protein sequence ID" value="VAW71673.1"/>
    <property type="molecule type" value="Genomic_DNA"/>
</dbReference>
<evidence type="ECO:0000313" key="2">
    <source>
        <dbReference type="EMBL" id="VAW71673.1"/>
    </source>
</evidence>
<protein>
    <recommendedName>
        <fullName evidence="1">Fatty acid desaturase domain-containing protein</fullName>
    </recommendedName>
</protein>
<name>A0A3B0Y5J2_9ZZZZ</name>
<dbReference type="Pfam" id="PF00487">
    <property type="entry name" value="FA_desaturase"/>
    <property type="match status" value="1"/>
</dbReference>
<feature type="non-terminal residue" evidence="2">
    <location>
        <position position="1"/>
    </location>
</feature>
<organism evidence="2">
    <name type="scientific">hydrothermal vent metagenome</name>
    <dbReference type="NCBI Taxonomy" id="652676"/>
    <lineage>
        <taxon>unclassified sequences</taxon>
        <taxon>metagenomes</taxon>
        <taxon>ecological metagenomes</taxon>
    </lineage>
</organism>
<dbReference type="AlphaFoldDB" id="A0A3B0Y5J2"/>
<gene>
    <name evidence="2" type="ORF">MNBD_GAMMA10-1029</name>
</gene>
<proteinExistence type="predicted"/>
<sequence length="60" mass="7087">HNNLSPLYNLFTGNLGYHTAHHHKQGVHWSRLPELHAQIASRIPDRLYKTSYITRQLLRD</sequence>
<evidence type="ECO:0000259" key="1">
    <source>
        <dbReference type="Pfam" id="PF00487"/>
    </source>
</evidence>
<dbReference type="InterPro" id="IPR005804">
    <property type="entry name" value="FA_desaturase_dom"/>
</dbReference>
<accession>A0A3B0Y5J2</accession>
<feature type="domain" description="Fatty acid desaturase" evidence="1">
    <location>
        <begin position="4"/>
        <end position="46"/>
    </location>
</feature>
<reference evidence="2" key="1">
    <citation type="submission" date="2018-06" db="EMBL/GenBank/DDBJ databases">
        <authorList>
            <person name="Zhirakovskaya E."/>
        </authorList>
    </citation>
    <scope>NUCLEOTIDE SEQUENCE</scope>
</reference>
<dbReference type="GO" id="GO:0006629">
    <property type="term" value="P:lipid metabolic process"/>
    <property type="evidence" value="ECO:0007669"/>
    <property type="project" value="InterPro"/>
</dbReference>